<sequence>MDKFPDAVDSSTAAVSVGLVCYAVIWTVAAEVLLAPKQTMRGVGDGHHTASSRFSRITDLLTADLRAHVGSGDGKGLM</sequence>
<comment type="caution">
    <text evidence="2">The sequence shown here is derived from an EMBL/GenBank/DDBJ whole genome shotgun (WGS) entry which is preliminary data.</text>
</comment>
<proteinExistence type="predicted"/>
<keyword evidence="1" id="KW-0472">Membrane</keyword>
<gene>
    <name evidence="2" type="ORF">Y1Q_0005753</name>
</gene>
<name>A0A151MFS6_ALLMI</name>
<organism evidence="2 3">
    <name type="scientific">Alligator mississippiensis</name>
    <name type="common">American alligator</name>
    <dbReference type="NCBI Taxonomy" id="8496"/>
    <lineage>
        <taxon>Eukaryota</taxon>
        <taxon>Metazoa</taxon>
        <taxon>Chordata</taxon>
        <taxon>Craniata</taxon>
        <taxon>Vertebrata</taxon>
        <taxon>Euteleostomi</taxon>
        <taxon>Archelosauria</taxon>
        <taxon>Archosauria</taxon>
        <taxon>Crocodylia</taxon>
        <taxon>Alligatoridae</taxon>
        <taxon>Alligatorinae</taxon>
        <taxon>Alligator</taxon>
    </lineage>
</organism>
<keyword evidence="3" id="KW-1185">Reference proteome</keyword>
<dbReference type="EMBL" id="AKHW03006215">
    <property type="protein sequence ID" value="KYO23369.1"/>
    <property type="molecule type" value="Genomic_DNA"/>
</dbReference>
<dbReference type="AlphaFoldDB" id="A0A151MFS6"/>
<evidence type="ECO:0000313" key="2">
    <source>
        <dbReference type="EMBL" id="KYO23369.1"/>
    </source>
</evidence>
<evidence type="ECO:0000256" key="1">
    <source>
        <dbReference type="SAM" id="Phobius"/>
    </source>
</evidence>
<dbReference type="Proteomes" id="UP000050525">
    <property type="component" value="Unassembled WGS sequence"/>
</dbReference>
<keyword evidence="1" id="KW-0812">Transmembrane</keyword>
<protein>
    <submittedName>
        <fullName evidence="2">Uncharacterized protein</fullName>
    </submittedName>
</protein>
<accession>A0A151MFS6</accession>
<keyword evidence="1" id="KW-1133">Transmembrane helix</keyword>
<reference evidence="2 3" key="1">
    <citation type="journal article" date="2012" name="Genome Biol.">
        <title>Sequencing three crocodilian genomes to illuminate the evolution of archosaurs and amniotes.</title>
        <authorList>
            <person name="St John J.A."/>
            <person name="Braun E.L."/>
            <person name="Isberg S.R."/>
            <person name="Miles L.G."/>
            <person name="Chong A.Y."/>
            <person name="Gongora J."/>
            <person name="Dalzell P."/>
            <person name="Moran C."/>
            <person name="Bed'hom B."/>
            <person name="Abzhanov A."/>
            <person name="Burgess S.C."/>
            <person name="Cooksey A.M."/>
            <person name="Castoe T.A."/>
            <person name="Crawford N.G."/>
            <person name="Densmore L.D."/>
            <person name="Drew J.C."/>
            <person name="Edwards S.V."/>
            <person name="Faircloth B.C."/>
            <person name="Fujita M.K."/>
            <person name="Greenwold M.J."/>
            <person name="Hoffmann F.G."/>
            <person name="Howard J.M."/>
            <person name="Iguchi T."/>
            <person name="Janes D.E."/>
            <person name="Khan S.Y."/>
            <person name="Kohno S."/>
            <person name="de Koning A.J."/>
            <person name="Lance S.L."/>
            <person name="McCarthy F.M."/>
            <person name="McCormack J.E."/>
            <person name="Merchant M.E."/>
            <person name="Peterson D.G."/>
            <person name="Pollock D.D."/>
            <person name="Pourmand N."/>
            <person name="Raney B.J."/>
            <person name="Roessler K.A."/>
            <person name="Sanford J.R."/>
            <person name="Sawyer R.H."/>
            <person name="Schmidt C.J."/>
            <person name="Triplett E.W."/>
            <person name="Tuberville T.D."/>
            <person name="Venegas-Anaya M."/>
            <person name="Howard J.T."/>
            <person name="Jarvis E.D."/>
            <person name="Guillette L.J.Jr."/>
            <person name="Glenn T.C."/>
            <person name="Green R.E."/>
            <person name="Ray D.A."/>
        </authorList>
    </citation>
    <scope>NUCLEOTIDE SEQUENCE [LARGE SCALE GENOMIC DNA]</scope>
    <source>
        <strain evidence="2">KSC_2009_1</strain>
    </source>
</reference>
<feature type="transmembrane region" description="Helical" evidence="1">
    <location>
        <begin position="12"/>
        <end position="34"/>
    </location>
</feature>
<evidence type="ECO:0000313" key="3">
    <source>
        <dbReference type="Proteomes" id="UP000050525"/>
    </source>
</evidence>